<dbReference type="PROSITE" id="PS01156">
    <property type="entry name" value="TONB_DEPENDENT_REC_2"/>
    <property type="match status" value="1"/>
</dbReference>
<evidence type="ECO:0000259" key="19">
    <source>
        <dbReference type="Pfam" id="PF07715"/>
    </source>
</evidence>
<dbReference type="Gene3D" id="2.40.170.20">
    <property type="entry name" value="TonB-dependent receptor, beta-barrel domain"/>
    <property type="match status" value="1"/>
</dbReference>
<feature type="domain" description="TonB-dependent receptor plug" evidence="19">
    <location>
        <begin position="50"/>
        <end position="157"/>
    </location>
</feature>
<evidence type="ECO:0000256" key="3">
    <source>
        <dbReference type="ARBA" id="ARBA00022448"/>
    </source>
</evidence>
<name>A0A1I4QBJ7_9GAMM</name>
<dbReference type="GO" id="GO:0015891">
    <property type="term" value="P:siderophore transport"/>
    <property type="evidence" value="ECO:0007669"/>
    <property type="project" value="InterPro"/>
</dbReference>
<evidence type="ECO:0000313" key="21">
    <source>
        <dbReference type="Proteomes" id="UP000243629"/>
    </source>
</evidence>
<evidence type="ECO:0000256" key="9">
    <source>
        <dbReference type="ARBA" id="ARBA00023065"/>
    </source>
</evidence>
<feature type="chain" id="PRO_5017324510" evidence="17">
    <location>
        <begin position="28"/>
        <end position="687"/>
    </location>
</feature>
<protein>
    <submittedName>
        <fullName evidence="20">Fe(3+) dicitrate transport protein</fullName>
    </submittedName>
</protein>
<dbReference type="GO" id="GO:0009279">
    <property type="term" value="C:cell outer membrane"/>
    <property type="evidence" value="ECO:0007669"/>
    <property type="project" value="UniProtKB-SubCell"/>
</dbReference>
<dbReference type="GO" id="GO:0015343">
    <property type="term" value="F:siderophore-iron transmembrane transporter activity"/>
    <property type="evidence" value="ECO:0007669"/>
    <property type="project" value="InterPro"/>
</dbReference>
<dbReference type="Pfam" id="PF07715">
    <property type="entry name" value="Plug"/>
    <property type="match status" value="1"/>
</dbReference>
<evidence type="ECO:0000256" key="17">
    <source>
        <dbReference type="SAM" id="SignalP"/>
    </source>
</evidence>
<comment type="subcellular location">
    <subcellularLocation>
        <location evidence="1 14">Cell outer membrane</location>
        <topology evidence="1 14">Multi-pass membrane protein</topology>
    </subcellularLocation>
</comment>
<dbReference type="EMBL" id="FOUI01000004">
    <property type="protein sequence ID" value="SFM37462.1"/>
    <property type="molecule type" value="Genomic_DNA"/>
</dbReference>
<evidence type="ECO:0000256" key="11">
    <source>
        <dbReference type="ARBA" id="ARBA00023136"/>
    </source>
</evidence>
<dbReference type="InterPro" id="IPR039426">
    <property type="entry name" value="TonB-dep_rcpt-like"/>
</dbReference>
<evidence type="ECO:0000256" key="12">
    <source>
        <dbReference type="ARBA" id="ARBA00023170"/>
    </source>
</evidence>
<dbReference type="OrthoDB" id="9760494at2"/>
<keyword evidence="12" id="KW-0675">Receptor</keyword>
<dbReference type="STRING" id="1720063.SAMN05216217_10474"/>
<evidence type="ECO:0000256" key="10">
    <source>
        <dbReference type="ARBA" id="ARBA00023077"/>
    </source>
</evidence>
<feature type="domain" description="TonB-dependent receptor-like beta-barrel" evidence="18">
    <location>
        <begin position="226"/>
        <end position="658"/>
    </location>
</feature>
<dbReference type="PANTHER" id="PTHR30442">
    <property type="entry name" value="IRON III DICITRATE TRANSPORT PROTEIN FECA"/>
    <property type="match status" value="1"/>
</dbReference>
<evidence type="ECO:0000256" key="14">
    <source>
        <dbReference type="PROSITE-ProRule" id="PRU01360"/>
    </source>
</evidence>
<keyword evidence="3 14" id="KW-0813">Transport</keyword>
<dbReference type="Pfam" id="PF00593">
    <property type="entry name" value="TonB_dep_Rec_b-barrel"/>
    <property type="match status" value="1"/>
</dbReference>
<keyword evidence="7 17" id="KW-0732">Signal</keyword>
<dbReference type="Proteomes" id="UP000243629">
    <property type="component" value="Unassembled WGS sequence"/>
</dbReference>
<keyword evidence="8" id="KW-0408">Iron</keyword>
<keyword evidence="10 16" id="KW-0798">TonB box</keyword>
<keyword evidence="4 14" id="KW-1134">Transmembrane beta strand</keyword>
<dbReference type="InterPro" id="IPR036942">
    <property type="entry name" value="Beta-barrel_TonB_sf"/>
</dbReference>
<dbReference type="InterPro" id="IPR010917">
    <property type="entry name" value="TonB_rcpt_CS"/>
</dbReference>
<evidence type="ECO:0000256" key="16">
    <source>
        <dbReference type="RuleBase" id="RU003357"/>
    </source>
</evidence>
<dbReference type="InterPro" id="IPR010105">
    <property type="entry name" value="TonB_sidphr_rcpt"/>
</dbReference>
<evidence type="ECO:0000256" key="15">
    <source>
        <dbReference type="PROSITE-ProRule" id="PRU10144"/>
    </source>
</evidence>
<dbReference type="SUPFAM" id="SSF56935">
    <property type="entry name" value="Porins"/>
    <property type="match status" value="1"/>
</dbReference>
<dbReference type="NCBIfam" id="TIGR01783">
    <property type="entry name" value="TonB-siderophor"/>
    <property type="match status" value="1"/>
</dbReference>
<keyword evidence="9" id="KW-0406">Ion transport</keyword>
<evidence type="ECO:0000256" key="6">
    <source>
        <dbReference type="ARBA" id="ARBA00022692"/>
    </source>
</evidence>
<dbReference type="InterPro" id="IPR012910">
    <property type="entry name" value="Plug_dom"/>
</dbReference>
<dbReference type="InterPro" id="IPR000531">
    <property type="entry name" value="Beta-barrel_TonB"/>
</dbReference>
<keyword evidence="5" id="KW-0410">Iron transport</keyword>
<evidence type="ECO:0000256" key="5">
    <source>
        <dbReference type="ARBA" id="ARBA00022496"/>
    </source>
</evidence>
<evidence type="ECO:0000256" key="8">
    <source>
        <dbReference type="ARBA" id="ARBA00023004"/>
    </source>
</evidence>
<dbReference type="AlphaFoldDB" id="A0A1I4QBJ7"/>
<dbReference type="RefSeq" id="WP_093473858.1">
    <property type="nucleotide sequence ID" value="NZ_FOUI01000004.1"/>
</dbReference>
<feature type="signal peptide" evidence="17">
    <location>
        <begin position="1"/>
        <end position="27"/>
    </location>
</feature>
<evidence type="ECO:0000256" key="13">
    <source>
        <dbReference type="ARBA" id="ARBA00023237"/>
    </source>
</evidence>
<proteinExistence type="inferred from homology"/>
<accession>A0A1I4QBJ7</accession>
<keyword evidence="6 14" id="KW-0812">Transmembrane</keyword>
<evidence type="ECO:0000313" key="20">
    <source>
        <dbReference type="EMBL" id="SFM37462.1"/>
    </source>
</evidence>
<dbReference type="Gene3D" id="2.170.130.10">
    <property type="entry name" value="TonB-dependent receptor, plug domain"/>
    <property type="match status" value="1"/>
</dbReference>
<comment type="similarity">
    <text evidence="2 14 16">Belongs to the TonB-dependent receptor family.</text>
</comment>
<keyword evidence="13 14" id="KW-0998">Cell outer membrane</keyword>
<feature type="short sequence motif" description="TonB C-terminal box" evidence="15">
    <location>
        <begin position="670"/>
        <end position="687"/>
    </location>
</feature>
<evidence type="ECO:0000259" key="18">
    <source>
        <dbReference type="Pfam" id="PF00593"/>
    </source>
</evidence>
<sequence length="687" mass="76272">MKPTPLFTRRTLAIAVAAALLPVSALAQSDNTLRMPSMEVVGSKDDAIARQTGAVVVIDREQIERIQPTSTEDVLRRVPGINAKTEEESAVVSNIGIRGLSASESKSLVLEDGVPVAPGLFIGNDRYYNPRIQRMEGIEVLKGSSSLRYGPSTIGGVINYKTKTPEGVAVSTRIGSFNTREATLEAGGRSANGDAYAGLVASKAKSDGFLDRDYDMTDLMFKAGTAIGDNQNIGFKYSWYENDANISYRGLLLDDYRDRRTYNPAPDDYFLTDRQAFDINHEWHLNDRATLRTLAYWSEVTRDYWRYAVDTPASNAAGRWVYTDSLRGNNRSFERWGVESRLNLDHELFGLISEAEFGVRFMKEESDDRTIDATRARDRRGDLRAKRADLAESLAGYVQNRFVISERLAITPGLRVESYEQTRRERVQNFNPVNASESTRNTEWLPGIGFTYQLAAAAQLYGGAYRAFSPASNGVALDGLVDQKLDGERSDNYELGVRGSQGIYTYDVTAFYMDFDNQVVTGNSDPSLSQSNAGKTLHYGLEAALGIELGAGFSLDTNATWVPKSEFRTGVNDGNRLPYAPEFLANVGLNYTQGRLSTALNAHYRGDQYGDPSNRKDIPADAAGGIWGGQMRSYTVYDLLAQYQVNDHLRLQGAVKNLTDKRYITGLRQGIYVGPERTFEVGMNYRF</sequence>
<reference evidence="21" key="1">
    <citation type="submission" date="2016-10" db="EMBL/GenBank/DDBJ databases">
        <authorList>
            <person name="Varghese N."/>
            <person name="Submissions S."/>
        </authorList>
    </citation>
    <scope>NUCLEOTIDE SEQUENCE [LARGE SCALE GENOMIC DNA]</scope>
    <source>
        <strain evidence="21">DSM 24213</strain>
    </source>
</reference>
<evidence type="ECO:0000256" key="2">
    <source>
        <dbReference type="ARBA" id="ARBA00009810"/>
    </source>
</evidence>
<evidence type="ECO:0000256" key="4">
    <source>
        <dbReference type="ARBA" id="ARBA00022452"/>
    </source>
</evidence>
<keyword evidence="21" id="KW-1185">Reference proteome</keyword>
<organism evidence="20 21">
    <name type="scientific">Halopseudomonas yangmingensis</name>
    <dbReference type="NCBI Taxonomy" id="1720063"/>
    <lineage>
        <taxon>Bacteria</taxon>
        <taxon>Pseudomonadati</taxon>
        <taxon>Pseudomonadota</taxon>
        <taxon>Gammaproteobacteria</taxon>
        <taxon>Pseudomonadales</taxon>
        <taxon>Pseudomonadaceae</taxon>
        <taxon>Halopseudomonas</taxon>
    </lineage>
</organism>
<keyword evidence="11 14" id="KW-0472">Membrane</keyword>
<dbReference type="PROSITE" id="PS52016">
    <property type="entry name" value="TONB_DEPENDENT_REC_3"/>
    <property type="match status" value="1"/>
</dbReference>
<dbReference type="CDD" id="cd01347">
    <property type="entry name" value="ligand_gated_channel"/>
    <property type="match status" value="1"/>
</dbReference>
<dbReference type="PANTHER" id="PTHR30442:SF0">
    <property type="entry name" value="FE(3+) DICITRATE TRANSPORT PROTEIN FECA"/>
    <property type="match status" value="1"/>
</dbReference>
<dbReference type="InterPro" id="IPR037066">
    <property type="entry name" value="Plug_dom_sf"/>
</dbReference>
<gene>
    <name evidence="20" type="ORF">SAMN05216217_10474</name>
</gene>
<dbReference type="GO" id="GO:0038023">
    <property type="term" value="F:signaling receptor activity"/>
    <property type="evidence" value="ECO:0007669"/>
    <property type="project" value="InterPro"/>
</dbReference>
<evidence type="ECO:0000256" key="7">
    <source>
        <dbReference type="ARBA" id="ARBA00022729"/>
    </source>
</evidence>
<evidence type="ECO:0000256" key="1">
    <source>
        <dbReference type="ARBA" id="ARBA00004571"/>
    </source>
</evidence>